<evidence type="ECO:0000256" key="1">
    <source>
        <dbReference type="SAM" id="MobiDB-lite"/>
    </source>
</evidence>
<reference evidence="2" key="1">
    <citation type="submission" date="2020-02" db="EMBL/GenBank/DDBJ databases">
        <authorList>
            <person name="Meier V. D."/>
        </authorList>
    </citation>
    <scope>NUCLEOTIDE SEQUENCE</scope>
    <source>
        <strain evidence="2">AVDCRST_MAG54</strain>
    </source>
</reference>
<protein>
    <submittedName>
        <fullName evidence="2">Uncharacterized protein</fullName>
    </submittedName>
</protein>
<dbReference type="AlphaFoldDB" id="A0A6J4J601"/>
<feature type="region of interest" description="Disordered" evidence="1">
    <location>
        <begin position="1"/>
        <end position="39"/>
    </location>
</feature>
<organism evidence="2">
    <name type="scientific">uncultured Actinomycetospora sp</name>
    <dbReference type="NCBI Taxonomy" id="1135996"/>
    <lineage>
        <taxon>Bacteria</taxon>
        <taxon>Bacillati</taxon>
        <taxon>Actinomycetota</taxon>
        <taxon>Actinomycetes</taxon>
        <taxon>Pseudonocardiales</taxon>
        <taxon>Pseudonocardiaceae</taxon>
        <taxon>Actinomycetospora</taxon>
        <taxon>environmental samples</taxon>
    </lineage>
</organism>
<dbReference type="EMBL" id="CADCTH010000372">
    <property type="protein sequence ID" value="CAA9270339.1"/>
    <property type="molecule type" value="Genomic_DNA"/>
</dbReference>
<feature type="non-terminal residue" evidence="2">
    <location>
        <position position="1"/>
    </location>
</feature>
<name>A0A6J4J601_9PSEU</name>
<sequence length="39" mass="4041">WTTCPTTTPPSSPSDRRSGGSATGRDGPVDAPLLDQLSR</sequence>
<feature type="non-terminal residue" evidence="2">
    <location>
        <position position="39"/>
    </location>
</feature>
<gene>
    <name evidence="2" type="ORF">AVDCRST_MAG54-2961</name>
</gene>
<accession>A0A6J4J601</accession>
<proteinExistence type="predicted"/>
<evidence type="ECO:0000313" key="2">
    <source>
        <dbReference type="EMBL" id="CAA9270339.1"/>
    </source>
</evidence>